<reference evidence="3" key="1">
    <citation type="submission" date="2022-01" db="EMBL/GenBank/DDBJ databases">
        <authorList>
            <person name="King R."/>
        </authorList>
    </citation>
    <scope>NUCLEOTIDE SEQUENCE</scope>
</reference>
<evidence type="ECO:0000313" key="3">
    <source>
        <dbReference type="EMBL" id="CAG9799565.1"/>
    </source>
</evidence>
<proteinExistence type="predicted"/>
<feature type="compositionally biased region" description="Polar residues" evidence="1">
    <location>
        <begin position="22"/>
        <end position="37"/>
    </location>
</feature>
<organism evidence="3 4">
    <name type="scientific">Chironomus riparius</name>
    <dbReference type="NCBI Taxonomy" id="315576"/>
    <lineage>
        <taxon>Eukaryota</taxon>
        <taxon>Metazoa</taxon>
        <taxon>Ecdysozoa</taxon>
        <taxon>Arthropoda</taxon>
        <taxon>Hexapoda</taxon>
        <taxon>Insecta</taxon>
        <taxon>Pterygota</taxon>
        <taxon>Neoptera</taxon>
        <taxon>Endopterygota</taxon>
        <taxon>Diptera</taxon>
        <taxon>Nematocera</taxon>
        <taxon>Chironomoidea</taxon>
        <taxon>Chironomidae</taxon>
        <taxon>Chironominae</taxon>
        <taxon>Chironomus</taxon>
    </lineage>
</organism>
<protein>
    <submittedName>
        <fullName evidence="3">Uncharacterized protein</fullName>
    </submittedName>
</protein>
<feature type="compositionally biased region" description="Low complexity" evidence="1">
    <location>
        <begin position="72"/>
        <end position="87"/>
    </location>
</feature>
<evidence type="ECO:0000256" key="2">
    <source>
        <dbReference type="SAM" id="SignalP"/>
    </source>
</evidence>
<feature type="region of interest" description="Disordered" evidence="1">
    <location>
        <begin position="22"/>
        <end position="136"/>
    </location>
</feature>
<feature type="chain" id="PRO_5040202311" evidence="2">
    <location>
        <begin position="20"/>
        <end position="136"/>
    </location>
</feature>
<keyword evidence="2" id="KW-0732">Signal</keyword>
<dbReference type="AlphaFoldDB" id="A0A9N9RM35"/>
<keyword evidence="4" id="KW-1185">Reference proteome</keyword>
<evidence type="ECO:0000313" key="4">
    <source>
        <dbReference type="Proteomes" id="UP001153620"/>
    </source>
</evidence>
<feature type="signal peptide" evidence="2">
    <location>
        <begin position="1"/>
        <end position="19"/>
    </location>
</feature>
<accession>A0A9N9RM35</accession>
<gene>
    <name evidence="3" type="ORF">CHIRRI_LOCUS2530</name>
</gene>
<dbReference type="EMBL" id="OU895877">
    <property type="protein sequence ID" value="CAG9799565.1"/>
    <property type="molecule type" value="Genomic_DNA"/>
</dbReference>
<evidence type="ECO:0000256" key="1">
    <source>
        <dbReference type="SAM" id="MobiDB-lite"/>
    </source>
</evidence>
<dbReference type="Proteomes" id="UP001153620">
    <property type="component" value="Chromosome 1"/>
</dbReference>
<reference evidence="3" key="2">
    <citation type="submission" date="2022-10" db="EMBL/GenBank/DDBJ databases">
        <authorList>
            <consortium name="ENA_rothamsted_submissions"/>
            <consortium name="culmorum"/>
            <person name="King R."/>
        </authorList>
    </citation>
    <scope>NUCLEOTIDE SEQUENCE</scope>
</reference>
<feature type="compositionally biased region" description="Low complexity" evidence="1">
    <location>
        <begin position="45"/>
        <end position="62"/>
    </location>
</feature>
<feature type="compositionally biased region" description="Polar residues" evidence="1">
    <location>
        <begin position="95"/>
        <end position="126"/>
    </location>
</feature>
<sequence length="136" mass="14610">MKITLLAICCFAVVLSTYAAPQSLSNNPETGNQNPTKEPQKDPTKSQQNNQSKGSQNKPSKGTQNSPSNGSQKKGNQQDANKKNNAQSSKGSKKVGNSQQKPPTGLNEHNYNQNNIDVKKTFNGNAASAKGAFYKK</sequence>
<name>A0A9N9RM35_9DIPT</name>